<reference evidence="1" key="1">
    <citation type="submission" date="2020-09" db="EMBL/GenBank/DDBJ databases">
        <title>Genome-Enabled Discovery of Anthraquinone Biosynthesis in Senna tora.</title>
        <authorList>
            <person name="Kang S.-H."/>
            <person name="Pandey R.P."/>
            <person name="Lee C.-M."/>
            <person name="Sim J.-S."/>
            <person name="Jeong J.-T."/>
            <person name="Choi B.-S."/>
            <person name="Jung M."/>
            <person name="Ginzburg D."/>
            <person name="Zhao K."/>
            <person name="Won S.Y."/>
            <person name="Oh T.-J."/>
            <person name="Yu Y."/>
            <person name="Kim N.-H."/>
            <person name="Lee O.R."/>
            <person name="Lee T.-H."/>
            <person name="Bashyal P."/>
            <person name="Kim T.-S."/>
            <person name="Lee W.-H."/>
            <person name="Kawkins C."/>
            <person name="Kim C.-K."/>
            <person name="Kim J.S."/>
            <person name="Ahn B.O."/>
            <person name="Rhee S.Y."/>
            <person name="Sohng J.K."/>
        </authorList>
    </citation>
    <scope>NUCLEOTIDE SEQUENCE</scope>
    <source>
        <tissue evidence="1">Leaf</tissue>
    </source>
</reference>
<dbReference type="EMBL" id="JAAIUW010000002">
    <property type="protein sequence ID" value="KAF7842123.1"/>
    <property type="molecule type" value="Genomic_DNA"/>
</dbReference>
<organism evidence="1 2">
    <name type="scientific">Senna tora</name>
    <dbReference type="NCBI Taxonomy" id="362788"/>
    <lineage>
        <taxon>Eukaryota</taxon>
        <taxon>Viridiplantae</taxon>
        <taxon>Streptophyta</taxon>
        <taxon>Embryophyta</taxon>
        <taxon>Tracheophyta</taxon>
        <taxon>Spermatophyta</taxon>
        <taxon>Magnoliopsida</taxon>
        <taxon>eudicotyledons</taxon>
        <taxon>Gunneridae</taxon>
        <taxon>Pentapetalae</taxon>
        <taxon>rosids</taxon>
        <taxon>fabids</taxon>
        <taxon>Fabales</taxon>
        <taxon>Fabaceae</taxon>
        <taxon>Caesalpinioideae</taxon>
        <taxon>Cassia clade</taxon>
        <taxon>Senna</taxon>
    </lineage>
</organism>
<proteinExistence type="predicted"/>
<sequence>MKQLPHDHEPHSSIKSTRISKYNAKRSDYYNTKQKLFTIWYVL</sequence>
<dbReference type="AlphaFoldDB" id="A0A834XAU7"/>
<protein>
    <submittedName>
        <fullName evidence="1">Uncharacterized protein</fullName>
    </submittedName>
</protein>
<gene>
    <name evidence="1" type="ORF">G2W53_004421</name>
</gene>
<comment type="caution">
    <text evidence="1">The sequence shown here is derived from an EMBL/GenBank/DDBJ whole genome shotgun (WGS) entry which is preliminary data.</text>
</comment>
<name>A0A834XAU7_9FABA</name>
<evidence type="ECO:0000313" key="1">
    <source>
        <dbReference type="EMBL" id="KAF7842123.1"/>
    </source>
</evidence>
<keyword evidence="2" id="KW-1185">Reference proteome</keyword>
<evidence type="ECO:0000313" key="2">
    <source>
        <dbReference type="Proteomes" id="UP000634136"/>
    </source>
</evidence>
<accession>A0A834XAU7</accession>
<dbReference type="Proteomes" id="UP000634136">
    <property type="component" value="Unassembled WGS sequence"/>
</dbReference>